<keyword evidence="1" id="KW-0472">Membrane</keyword>
<dbReference type="Proteomes" id="UP000677180">
    <property type="component" value="Chromosome"/>
</dbReference>
<feature type="transmembrane region" description="Helical" evidence="1">
    <location>
        <begin position="99"/>
        <end position="117"/>
    </location>
</feature>
<organism evidence="2 3">
    <name type="scientific">Arachnia propionica</name>
    <dbReference type="NCBI Taxonomy" id="1750"/>
    <lineage>
        <taxon>Bacteria</taxon>
        <taxon>Bacillati</taxon>
        <taxon>Actinomycetota</taxon>
        <taxon>Actinomycetes</taxon>
        <taxon>Propionibacteriales</taxon>
        <taxon>Propionibacteriaceae</taxon>
        <taxon>Arachnia</taxon>
    </lineage>
</organism>
<evidence type="ECO:0000313" key="2">
    <source>
        <dbReference type="EMBL" id="QUC12141.1"/>
    </source>
</evidence>
<feature type="transmembrane region" description="Helical" evidence="1">
    <location>
        <begin position="129"/>
        <end position="162"/>
    </location>
</feature>
<evidence type="ECO:0000313" key="3">
    <source>
        <dbReference type="Proteomes" id="UP000677180"/>
    </source>
</evidence>
<dbReference type="EMBL" id="CP072385">
    <property type="protein sequence ID" value="QUC12141.1"/>
    <property type="molecule type" value="Genomic_DNA"/>
</dbReference>
<evidence type="ECO:0000256" key="1">
    <source>
        <dbReference type="SAM" id="Phobius"/>
    </source>
</evidence>
<proteinExistence type="predicted"/>
<dbReference type="RefSeq" id="WP_123824193.1">
    <property type="nucleotide sequence ID" value="NZ_CAJZDL010000171.1"/>
</dbReference>
<feature type="transmembrane region" description="Helical" evidence="1">
    <location>
        <begin position="50"/>
        <end position="67"/>
    </location>
</feature>
<reference evidence="2" key="1">
    <citation type="submission" date="2021-03" db="EMBL/GenBank/DDBJ databases">
        <title>Human Oral Microbial Genomes.</title>
        <authorList>
            <person name="Johnston C.D."/>
            <person name="Chen T."/>
            <person name="Dewhirst F.E."/>
        </authorList>
    </citation>
    <scope>NUCLEOTIDE SEQUENCE</scope>
    <source>
        <strain evidence="2">F0714</strain>
    </source>
</reference>
<keyword evidence="1" id="KW-0812">Transmembrane</keyword>
<protein>
    <recommendedName>
        <fullName evidence="4">Prepilin type IV endopeptidase peptidase domain-containing protein</fullName>
    </recommendedName>
</protein>
<evidence type="ECO:0008006" key="4">
    <source>
        <dbReference type="Google" id="ProtNLM"/>
    </source>
</evidence>
<dbReference type="GeneID" id="64407477"/>
<name>A0AB37HXI6_9ACTN</name>
<sequence>MPRLSRVALDPDDPPPDYPSLARPRDAVALGLMVLGCACALWRVPAVQLPLWFGYLGAGGALVWVDFKTTWLPKRLHWIATAQVTAGLAVVAVHSPGVLVTALAGACATSGVFWLVWRFSGSFGFGDVRLGLLVGAAAGSMGLQAWTTALLAGTLIGAGWAIVHALRGRASEPFPYGPSLWLGPVVAAALAGGG</sequence>
<accession>A0AB37HXI6</accession>
<dbReference type="AlphaFoldDB" id="A0AB37HXI6"/>
<feature type="transmembrane region" description="Helical" evidence="1">
    <location>
        <begin position="27"/>
        <end position="44"/>
    </location>
</feature>
<keyword evidence="1" id="KW-1133">Transmembrane helix</keyword>
<gene>
    <name evidence="2" type="ORF">J5A53_05480</name>
</gene>